<organism evidence="16 17">
    <name type="scientific">Chinchilla lanigera</name>
    <name type="common">Long-tailed chinchilla</name>
    <name type="synonym">Chinchilla villidera</name>
    <dbReference type="NCBI Taxonomy" id="34839"/>
    <lineage>
        <taxon>Eukaryota</taxon>
        <taxon>Metazoa</taxon>
        <taxon>Chordata</taxon>
        <taxon>Craniata</taxon>
        <taxon>Vertebrata</taxon>
        <taxon>Euteleostomi</taxon>
        <taxon>Mammalia</taxon>
        <taxon>Eutheria</taxon>
        <taxon>Euarchontoglires</taxon>
        <taxon>Glires</taxon>
        <taxon>Rodentia</taxon>
        <taxon>Hystricomorpha</taxon>
        <taxon>Chinchillidae</taxon>
        <taxon>Chinchilla</taxon>
    </lineage>
</organism>
<gene>
    <name evidence="16" type="primary">LOC102025110</name>
</gene>
<dbReference type="InterPro" id="IPR017452">
    <property type="entry name" value="GPCR_Rhodpsn_7TM"/>
</dbReference>
<keyword evidence="10" id="KW-0325">Glycoprotein</keyword>
<evidence type="ECO:0000256" key="10">
    <source>
        <dbReference type="ARBA" id="ARBA00023180"/>
    </source>
</evidence>
<dbReference type="GO" id="GO:0004930">
    <property type="term" value="F:G protein-coupled receptor activity"/>
    <property type="evidence" value="ECO:0007669"/>
    <property type="project" value="UniProtKB-KW"/>
</dbReference>
<dbReference type="Ensembl" id="ENSCLAT00000023957.1">
    <property type="protein sequence ID" value="ENSCLAP00000023731.1"/>
    <property type="gene ID" value="ENSCLAG00000016282.1"/>
</dbReference>
<keyword evidence="6 14" id="KW-1133">Transmembrane helix</keyword>
<feature type="transmembrane region" description="Helical" evidence="14">
    <location>
        <begin position="129"/>
        <end position="152"/>
    </location>
</feature>
<sequence>TLFQKMSIFTIILSAESIIGIVGNVFIALVNCMDWIKRRKISLVDQILTSLAISRLGLLCSALTHTMLYTVHPDWLKTEKMLRMFIIAWVVTNHFSIWLATCLILFYFLKIANFSNSIFLYLKWKVKKVVLVALLISLVLLLFNIIAIDIQINVWMDRSKRNVSYTYSLKNFKQLPRLLLFYSSMFMLIPFIMSLIACVLLIFSLWKHWKKMRHNAKGSRDAGTAAHIKAMQTVITFLLLYTMYLFCLIMQISSFEFLEEENILFFEHAIGIAFPSGHSLALIPGNSKLRQAFLSVPWCLWCRAKGL</sequence>
<evidence type="ECO:0000256" key="2">
    <source>
        <dbReference type="ARBA" id="ARBA00007376"/>
    </source>
</evidence>
<dbReference type="OMA" id="IAIDIQI"/>
<evidence type="ECO:0000313" key="16">
    <source>
        <dbReference type="Ensembl" id="ENSCLAP00000023731.1"/>
    </source>
</evidence>
<feature type="domain" description="G-protein coupled receptors family 1 profile" evidence="15">
    <location>
        <begin position="23"/>
        <end position="243"/>
    </location>
</feature>
<evidence type="ECO:0000256" key="5">
    <source>
        <dbReference type="ARBA" id="ARBA00022692"/>
    </source>
</evidence>
<dbReference type="InterPro" id="IPR007960">
    <property type="entry name" value="TAS2R"/>
</dbReference>
<feature type="transmembrane region" description="Helical" evidence="14">
    <location>
        <begin position="227"/>
        <end position="251"/>
    </location>
</feature>
<evidence type="ECO:0000256" key="1">
    <source>
        <dbReference type="ARBA" id="ARBA00004141"/>
    </source>
</evidence>
<evidence type="ECO:0000259" key="15">
    <source>
        <dbReference type="PROSITE" id="PS50262"/>
    </source>
</evidence>
<evidence type="ECO:0000256" key="6">
    <source>
        <dbReference type="ARBA" id="ARBA00022989"/>
    </source>
</evidence>
<dbReference type="PROSITE" id="PS50262">
    <property type="entry name" value="G_PROTEIN_RECEP_F1_2"/>
    <property type="match status" value="1"/>
</dbReference>
<evidence type="ECO:0000256" key="3">
    <source>
        <dbReference type="ARBA" id="ARBA00022480"/>
    </source>
</evidence>
<comment type="similarity">
    <text evidence="2 12">Belongs to the G-protein coupled receptor T2R family.</text>
</comment>
<evidence type="ECO:0000256" key="7">
    <source>
        <dbReference type="ARBA" id="ARBA00023040"/>
    </source>
</evidence>
<dbReference type="AlphaFoldDB" id="A0A8C2YU93"/>
<keyword evidence="9 13" id="KW-0675">Receptor</keyword>
<keyword evidence="8 13" id="KW-0472">Membrane</keyword>
<evidence type="ECO:0000256" key="13">
    <source>
        <dbReference type="RuleBase" id="RU004424"/>
    </source>
</evidence>
<evidence type="ECO:0000256" key="9">
    <source>
        <dbReference type="ARBA" id="ARBA00023170"/>
    </source>
</evidence>
<dbReference type="PANTHER" id="PTHR11394:SF23">
    <property type="entry name" value="TASTE RECEPTOR TYPE 2 MEMBER 14"/>
    <property type="match status" value="1"/>
</dbReference>
<reference evidence="16" key="1">
    <citation type="submission" date="2025-08" db="UniProtKB">
        <authorList>
            <consortium name="Ensembl"/>
        </authorList>
    </citation>
    <scope>IDENTIFICATION</scope>
</reference>
<protein>
    <recommendedName>
        <fullName evidence="13">Taste receptor type 2</fullName>
    </recommendedName>
</protein>
<dbReference type="Pfam" id="PF05296">
    <property type="entry name" value="TAS2R"/>
    <property type="match status" value="1"/>
</dbReference>
<dbReference type="PANTHER" id="PTHR11394">
    <property type="entry name" value="TASTE RECEPTOR TYPE 2"/>
    <property type="match status" value="1"/>
</dbReference>
<dbReference type="Gene3D" id="1.20.1070.10">
    <property type="entry name" value="Rhodopsin 7-helix transmembrane proteins"/>
    <property type="match status" value="1"/>
</dbReference>
<keyword evidence="5 13" id="KW-0812">Transmembrane</keyword>
<keyword evidence="4 13" id="KW-0716">Sensory transduction</keyword>
<dbReference type="GO" id="GO:0016020">
    <property type="term" value="C:membrane"/>
    <property type="evidence" value="ECO:0007669"/>
    <property type="project" value="UniProtKB-SubCell"/>
</dbReference>
<dbReference type="GeneTree" id="ENSGT01150000286975"/>
<evidence type="ECO:0000313" key="17">
    <source>
        <dbReference type="Proteomes" id="UP000694398"/>
    </source>
</evidence>
<evidence type="ECO:0000256" key="11">
    <source>
        <dbReference type="ARBA" id="ARBA00023224"/>
    </source>
</evidence>
<dbReference type="FunFam" id="1.20.1070.10:FF:000042">
    <property type="entry name" value="Taste receptor type 2 member 7"/>
    <property type="match status" value="1"/>
</dbReference>
<keyword evidence="11 13" id="KW-0807">Transducer</keyword>
<evidence type="ECO:0000256" key="12">
    <source>
        <dbReference type="RuleBase" id="RU004423"/>
    </source>
</evidence>
<dbReference type="CDD" id="cd15019">
    <property type="entry name" value="7tm_TAS2R14-like"/>
    <property type="match status" value="1"/>
</dbReference>
<dbReference type="GO" id="GO:0033038">
    <property type="term" value="F:bitter taste receptor activity"/>
    <property type="evidence" value="ECO:0007669"/>
    <property type="project" value="InterPro"/>
</dbReference>
<dbReference type="Proteomes" id="UP000694398">
    <property type="component" value="Unassembled WGS sequence"/>
</dbReference>
<accession>A0A8C2YU93</accession>
<name>A0A8C2YU93_CHILA</name>
<feature type="transmembrane region" description="Helical" evidence="14">
    <location>
        <begin position="84"/>
        <end position="109"/>
    </location>
</feature>
<evidence type="ECO:0000256" key="14">
    <source>
        <dbReference type="SAM" id="Phobius"/>
    </source>
</evidence>
<keyword evidence="7 13" id="KW-0297">G-protein coupled receptor</keyword>
<feature type="transmembrane region" description="Helical" evidence="14">
    <location>
        <begin position="179"/>
        <end position="206"/>
    </location>
</feature>
<evidence type="ECO:0000256" key="8">
    <source>
        <dbReference type="ARBA" id="ARBA00023136"/>
    </source>
</evidence>
<keyword evidence="17" id="KW-1185">Reference proteome</keyword>
<proteinExistence type="inferred from homology"/>
<evidence type="ECO:0000256" key="4">
    <source>
        <dbReference type="ARBA" id="ARBA00022606"/>
    </source>
</evidence>
<reference evidence="16" key="2">
    <citation type="submission" date="2025-09" db="UniProtKB">
        <authorList>
            <consortium name="Ensembl"/>
        </authorList>
    </citation>
    <scope>IDENTIFICATION</scope>
</reference>
<feature type="transmembrane region" description="Helical" evidence="14">
    <location>
        <begin position="6"/>
        <end position="31"/>
    </location>
</feature>
<comment type="subcellular location">
    <subcellularLocation>
        <location evidence="1 13">Membrane</location>
        <topology evidence="1 13">Multi-pass membrane protein</topology>
    </subcellularLocation>
</comment>
<dbReference type="SUPFAM" id="SSF81321">
    <property type="entry name" value="Family A G protein-coupled receptor-like"/>
    <property type="match status" value="1"/>
</dbReference>
<feature type="transmembrane region" description="Helical" evidence="14">
    <location>
        <begin position="43"/>
        <end position="64"/>
    </location>
</feature>
<keyword evidence="3 13" id="KW-0919">Taste</keyword>